<dbReference type="Pfam" id="PF10937">
    <property type="entry name" value="Kgd4-YMR31"/>
    <property type="match status" value="1"/>
</dbReference>
<evidence type="ECO:0008006" key="7">
    <source>
        <dbReference type="Google" id="ProtNLM"/>
    </source>
</evidence>
<evidence type="ECO:0000313" key="6">
    <source>
        <dbReference type="Proteomes" id="UP000308267"/>
    </source>
</evidence>
<accession>A0A4S2LPQ8</accession>
<dbReference type="AlphaFoldDB" id="A0A4S2LPQ8"/>
<evidence type="ECO:0000256" key="1">
    <source>
        <dbReference type="ARBA" id="ARBA00004173"/>
    </source>
</evidence>
<dbReference type="GO" id="GO:0006103">
    <property type="term" value="P:2-oxoglutarate metabolic process"/>
    <property type="evidence" value="ECO:0007669"/>
    <property type="project" value="InterPro"/>
</dbReference>
<feature type="compositionally biased region" description="Low complexity" evidence="4">
    <location>
        <begin position="30"/>
        <end position="45"/>
    </location>
</feature>
<reference evidence="5 6" key="1">
    <citation type="journal article" date="2019" name="BMC Genomics">
        <title>New insights from Opisthorchis felineus genome: update on genomics of the epidemiologically important liver flukes.</title>
        <authorList>
            <person name="Ershov N.I."/>
            <person name="Mordvinov V.A."/>
            <person name="Prokhortchouk E.B."/>
            <person name="Pakharukova M.Y."/>
            <person name="Gunbin K.V."/>
            <person name="Ustyantsev K."/>
            <person name="Genaev M.A."/>
            <person name="Blinov A.G."/>
            <person name="Mazur A."/>
            <person name="Boulygina E."/>
            <person name="Tsygankova S."/>
            <person name="Khrameeva E."/>
            <person name="Chekanov N."/>
            <person name="Fan G."/>
            <person name="Xiao A."/>
            <person name="Zhang H."/>
            <person name="Xu X."/>
            <person name="Yang H."/>
            <person name="Solovyev V."/>
            <person name="Lee S.M."/>
            <person name="Liu X."/>
            <person name="Afonnikov D.A."/>
            <person name="Skryabin K.G."/>
        </authorList>
    </citation>
    <scope>NUCLEOTIDE SEQUENCE [LARGE SCALE GENOMIC DNA]</scope>
    <source>
        <strain evidence="5">AK-0245</strain>
        <tissue evidence="5">Whole organism</tissue>
    </source>
</reference>
<name>A0A4S2LPQ8_OPIFE</name>
<dbReference type="InterPro" id="IPR020373">
    <property type="entry name" value="Kgd4/YMR-31"/>
</dbReference>
<comment type="subcellular location">
    <subcellularLocation>
        <location evidence="1">Mitochondrion</location>
    </subcellularLocation>
</comment>
<comment type="similarity">
    <text evidence="3">Belongs to the alpha-ketoglutarate dehydrogenase component 4 family.</text>
</comment>
<dbReference type="GO" id="GO:0005739">
    <property type="term" value="C:mitochondrion"/>
    <property type="evidence" value="ECO:0007669"/>
    <property type="project" value="UniProtKB-SubCell"/>
</dbReference>
<evidence type="ECO:0000313" key="5">
    <source>
        <dbReference type="EMBL" id="TGZ65722.1"/>
    </source>
</evidence>
<evidence type="ECO:0000256" key="2">
    <source>
        <dbReference type="ARBA" id="ARBA00023128"/>
    </source>
</evidence>
<evidence type="ECO:0000256" key="3">
    <source>
        <dbReference type="ARBA" id="ARBA00043970"/>
    </source>
</evidence>
<keyword evidence="6" id="KW-1185">Reference proteome</keyword>
<feature type="region of interest" description="Disordered" evidence="4">
    <location>
        <begin position="25"/>
        <end position="48"/>
    </location>
</feature>
<sequence length="87" mass="9732">MPPARATIVMFNVVRKHVPLIKFRSQLKRSPATQTPTSSQQPSSTNVVKCSIPPEQAVEYSELLPKFKRRPLTEEEITLLQTGGLSD</sequence>
<gene>
    <name evidence="5" type="ORF">CRM22_005730</name>
</gene>
<proteinExistence type="inferred from homology"/>
<organism evidence="5 6">
    <name type="scientific">Opisthorchis felineus</name>
    <dbReference type="NCBI Taxonomy" id="147828"/>
    <lineage>
        <taxon>Eukaryota</taxon>
        <taxon>Metazoa</taxon>
        <taxon>Spiralia</taxon>
        <taxon>Lophotrochozoa</taxon>
        <taxon>Platyhelminthes</taxon>
        <taxon>Trematoda</taxon>
        <taxon>Digenea</taxon>
        <taxon>Opisthorchiida</taxon>
        <taxon>Opisthorchiata</taxon>
        <taxon>Opisthorchiidae</taxon>
        <taxon>Opisthorchis</taxon>
    </lineage>
</organism>
<protein>
    <recommendedName>
        <fullName evidence="7">Ribosomal protein S36</fullName>
    </recommendedName>
</protein>
<dbReference type="EMBL" id="SJOL01006479">
    <property type="protein sequence ID" value="TGZ65722.1"/>
    <property type="molecule type" value="Genomic_DNA"/>
</dbReference>
<dbReference type="OrthoDB" id="2116030at2759"/>
<evidence type="ECO:0000256" key="4">
    <source>
        <dbReference type="SAM" id="MobiDB-lite"/>
    </source>
</evidence>
<comment type="caution">
    <text evidence="5">The sequence shown here is derived from an EMBL/GenBank/DDBJ whole genome shotgun (WGS) entry which is preliminary data.</text>
</comment>
<keyword evidence="2" id="KW-0496">Mitochondrion</keyword>
<dbReference type="Proteomes" id="UP000308267">
    <property type="component" value="Unassembled WGS sequence"/>
</dbReference>